<dbReference type="EMBL" id="VYGV01000007">
    <property type="protein sequence ID" value="NWF45980.1"/>
    <property type="molecule type" value="Genomic_DNA"/>
</dbReference>
<reference evidence="1 2" key="1">
    <citation type="submission" date="2019-09" db="EMBL/GenBank/DDBJ databases">
        <title>Hydrogenophaga aromatica sp. nov., isolated from a para-xylene-degrading enrichment culture.</title>
        <authorList>
            <person name="Tancsics A."/>
            <person name="Banerjee S."/>
        </authorList>
    </citation>
    <scope>NUCLEOTIDE SEQUENCE [LARGE SCALE GENOMIC DNA]</scope>
    <source>
        <strain evidence="1 2">D2P1</strain>
    </source>
</reference>
<proteinExistence type="predicted"/>
<evidence type="ECO:0000313" key="2">
    <source>
        <dbReference type="Proteomes" id="UP000545507"/>
    </source>
</evidence>
<keyword evidence="2" id="KW-1185">Reference proteome</keyword>
<evidence type="ECO:0000313" key="1">
    <source>
        <dbReference type="EMBL" id="NWF45980.1"/>
    </source>
</evidence>
<dbReference type="RefSeq" id="WP_177135855.1">
    <property type="nucleotide sequence ID" value="NZ_VYGV01000007.1"/>
</dbReference>
<dbReference type="AlphaFoldDB" id="A0A7Y8GW72"/>
<dbReference type="Proteomes" id="UP000545507">
    <property type="component" value="Unassembled WGS sequence"/>
</dbReference>
<accession>A0A7Y8GW72</accession>
<sequence length="134" mass="14244">MSPVTPETAATPLTAGARAVLARDRLARNRERLSGWFEQDRRNQAERASAGWLAGSLWPVLQGLGTQPVVSLALGALTQGMLQRTPGAPRPALETQALGAAMAVVRRHPKTSLAVAAIAGVALLWSRRHRSPPT</sequence>
<comment type="caution">
    <text evidence="1">The sequence shown here is derived from an EMBL/GenBank/DDBJ whole genome shotgun (WGS) entry which is preliminary data.</text>
</comment>
<name>A0A7Y8GW72_9BURK</name>
<protein>
    <submittedName>
        <fullName evidence="1">Uncharacterized protein</fullName>
    </submittedName>
</protein>
<gene>
    <name evidence="1" type="ORF">F3K02_12065</name>
</gene>
<organism evidence="1 2">
    <name type="scientific">Hydrogenophaga aromaticivorans</name>
    <dbReference type="NCBI Taxonomy" id="2610898"/>
    <lineage>
        <taxon>Bacteria</taxon>
        <taxon>Pseudomonadati</taxon>
        <taxon>Pseudomonadota</taxon>
        <taxon>Betaproteobacteria</taxon>
        <taxon>Burkholderiales</taxon>
        <taxon>Comamonadaceae</taxon>
        <taxon>Hydrogenophaga</taxon>
    </lineage>
</organism>